<reference evidence="8 9" key="1">
    <citation type="journal article" date="2013" name="Genome Announc.">
        <title>Genome Sequence of Thalassolituus oleivorans MIL-1 (DSM 14913T).</title>
        <authorList>
            <person name="Golyshin P.N."/>
            <person name="Werner J."/>
            <person name="Chernikova T.N."/>
            <person name="Tran H."/>
            <person name="Ferrer M."/>
            <person name="Yakimov M.M."/>
            <person name="Teeling H."/>
            <person name="Golyshina O.V."/>
        </authorList>
    </citation>
    <scope>NUCLEOTIDE SEQUENCE [LARGE SCALE GENOMIC DNA]</scope>
    <source>
        <strain evidence="8 9">MIL-1</strain>
    </source>
</reference>
<keyword evidence="3" id="KW-1003">Cell membrane</keyword>
<dbReference type="PANTHER" id="PTHR42775">
    <property type="entry name" value="PERMEASE RV2963-RELATED"/>
    <property type="match status" value="1"/>
</dbReference>
<accession>M5DRM1</accession>
<evidence type="ECO:0000256" key="1">
    <source>
        <dbReference type="ARBA" id="ARBA00004651"/>
    </source>
</evidence>
<dbReference type="Pfam" id="PF03773">
    <property type="entry name" value="ArsP_1"/>
    <property type="match status" value="1"/>
</dbReference>
<gene>
    <name evidence="8" type="ORF">TOL_1739</name>
</gene>
<feature type="transmembrane region" description="Helical" evidence="7">
    <location>
        <begin position="129"/>
        <end position="149"/>
    </location>
</feature>
<feature type="transmembrane region" description="Helical" evidence="7">
    <location>
        <begin position="288"/>
        <end position="310"/>
    </location>
</feature>
<dbReference type="PANTHER" id="PTHR42775:SF1">
    <property type="entry name" value="PERMEASE RV2963-RELATED"/>
    <property type="match status" value="1"/>
</dbReference>
<proteinExistence type="inferred from homology"/>
<comment type="similarity">
    <text evidence="2">Belongs to the UPF0718 family.</text>
</comment>
<feature type="transmembrane region" description="Helical" evidence="7">
    <location>
        <begin position="259"/>
        <end position="276"/>
    </location>
</feature>
<evidence type="ECO:0000256" key="6">
    <source>
        <dbReference type="ARBA" id="ARBA00023136"/>
    </source>
</evidence>
<keyword evidence="6 7" id="KW-0472">Membrane</keyword>
<dbReference type="AlphaFoldDB" id="M5DRM1"/>
<dbReference type="InterPro" id="IPR005524">
    <property type="entry name" value="DUF318"/>
</dbReference>
<evidence type="ECO:0000256" key="7">
    <source>
        <dbReference type="SAM" id="Phobius"/>
    </source>
</evidence>
<dbReference type="Proteomes" id="UP000011866">
    <property type="component" value="Chromosome"/>
</dbReference>
<protein>
    <submittedName>
        <fullName evidence="8">Permease</fullName>
    </submittedName>
</protein>
<keyword evidence="5 7" id="KW-1133">Transmembrane helix</keyword>
<dbReference type="PATRIC" id="fig|1298593.3.peg.1665"/>
<organism evidence="8 9">
    <name type="scientific">Thalassolituus oleivorans MIL-1</name>
    <dbReference type="NCBI Taxonomy" id="1298593"/>
    <lineage>
        <taxon>Bacteria</taxon>
        <taxon>Pseudomonadati</taxon>
        <taxon>Pseudomonadota</taxon>
        <taxon>Gammaproteobacteria</taxon>
        <taxon>Oceanospirillales</taxon>
        <taxon>Oceanospirillaceae</taxon>
        <taxon>Thalassolituus</taxon>
    </lineage>
</organism>
<dbReference type="InterPro" id="IPR053166">
    <property type="entry name" value="UPF0718_permease"/>
</dbReference>
<dbReference type="EMBL" id="HF680312">
    <property type="protein sequence ID" value="CCU72163.1"/>
    <property type="molecule type" value="Genomic_DNA"/>
</dbReference>
<dbReference type="GO" id="GO:0005886">
    <property type="term" value="C:plasma membrane"/>
    <property type="evidence" value="ECO:0007669"/>
    <property type="project" value="UniProtKB-SubCell"/>
</dbReference>
<feature type="transmembrane region" description="Helical" evidence="7">
    <location>
        <begin position="14"/>
        <end position="36"/>
    </location>
</feature>
<keyword evidence="4 7" id="KW-0812">Transmembrane</keyword>
<sequence length="350" mass="38445">MHPFGRLCVYLEKYWGYAMFKVFTDFADWLVFGILGMAADSKAGDALHFFVEDVSKIFVLLLVMIYAIALLRASLNVERVRDFLAGRNRGVGYLLASGFGAITPFCSCSSIPVFLGFSSAGIPVGITMSFLLTSPLINEVAVLLLLSLLGWKFTVLYVVVGMLVGMLGGLFLDSIKAERWLQSFAAKALENARQKDTPELQSSPEVVAITLNERHQFAKEEALEIFARVWKWVVIGVGLGAALHGFVPDGWIEKYLGAGQWWSVPAAVLVGIPLYSNATGVIPVMESLITNGLPIGTTLAFCMSTVAASFPEFILLKQVMQWRLLAILFAMLLVSFTLIGWIFNGLSFLF</sequence>
<dbReference type="KEGG" id="tol:TOL_1739"/>
<evidence type="ECO:0000256" key="3">
    <source>
        <dbReference type="ARBA" id="ARBA00022475"/>
    </source>
</evidence>
<keyword evidence="9" id="KW-1185">Reference proteome</keyword>
<dbReference type="HOGENOM" id="CLU_059148_0_0_6"/>
<evidence type="ECO:0000256" key="2">
    <source>
        <dbReference type="ARBA" id="ARBA00006386"/>
    </source>
</evidence>
<feature type="transmembrane region" description="Helical" evidence="7">
    <location>
        <begin position="322"/>
        <end position="343"/>
    </location>
</feature>
<evidence type="ECO:0000256" key="5">
    <source>
        <dbReference type="ARBA" id="ARBA00022989"/>
    </source>
</evidence>
<evidence type="ECO:0000313" key="8">
    <source>
        <dbReference type="EMBL" id="CCU72163.1"/>
    </source>
</evidence>
<evidence type="ECO:0000313" key="9">
    <source>
        <dbReference type="Proteomes" id="UP000011866"/>
    </source>
</evidence>
<feature type="transmembrane region" description="Helical" evidence="7">
    <location>
        <begin position="155"/>
        <end position="172"/>
    </location>
</feature>
<comment type="subcellular location">
    <subcellularLocation>
        <location evidence="1">Cell membrane</location>
        <topology evidence="1">Multi-pass membrane protein</topology>
    </subcellularLocation>
</comment>
<name>M5DRM1_9GAMM</name>
<feature type="transmembrane region" description="Helical" evidence="7">
    <location>
        <begin position="57"/>
        <end position="75"/>
    </location>
</feature>
<feature type="transmembrane region" description="Helical" evidence="7">
    <location>
        <begin position="95"/>
        <end position="117"/>
    </location>
</feature>
<evidence type="ECO:0000256" key="4">
    <source>
        <dbReference type="ARBA" id="ARBA00022692"/>
    </source>
</evidence>
<dbReference type="eggNOG" id="COG0701">
    <property type="taxonomic scope" value="Bacteria"/>
</dbReference>
<feature type="transmembrane region" description="Helical" evidence="7">
    <location>
        <begin position="229"/>
        <end position="247"/>
    </location>
</feature>